<dbReference type="PANTHER" id="PTHR10736">
    <property type="entry name" value="BESTROPHIN"/>
    <property type="match status" value="1"/>
</dbReference>
<keyword evidence="6" id="KW-1003">Cell membrane</keyword>
<keyword evidence="4 6" id="KW-0472">Membrane</keyword>
<evidence type="ECO:0000313" key="9">
    <source>
        <dbReference type="WBParaSite" id="ECPE_0000382901-mRNA-1"/>
    </source>
</evidence>
<evidence type="ECO:0000256" key="6">
    <source>
        <dbReference type="RuleBase" id="RU363126"/>
    </source>
</evidence>
<reference evidence="9" key="1">
    <citation type="submission" date="2016-06" db="UniProtKB">
        <authorList>
            <consortium name="WormBaseParasite"/>
        </authorList>
    </citation>
    <scope>IDENTIFICATION</scope>
</reference>
<keyword evidence="8" id="KW-1185">Reference proteome</keyword>
<feature type="transmembrane region" description="Helical" evidence="6">
    <location>
        <begin position="111"/>
        <end position="134"/>
    </location>
</feature>
<feature type="transmembrane region" description="Helical" evidence="6">
    <location>
        <begin position="450"/>
        <end position="469"/>
    </location>
</feature>
<keyword evidence="6" id="KW-0868">Chloride</keyword>
<comment type="function">
    <text evidence="6">Forms chloride channels.</text>
</comment>
<gene>
    <name evidence="7" type="ORF">ECPE_LOCUS3824</name>
</gene>
<reference evidence="7 8" key="2">
    <citation type="submission" date="2018-11" db="EMBL/GenBank/DDBJ databases">
        <authorList>
            <consortium name="Pathogen Informatics"/>
        </authorList>
    </citation>
    <scope>NUCLEOTIDE SEQUENCE [LARGE SCALE GENOMIC DNA]</scope>
    <source>
        <strain evidence="7 8">Egypt</strain>
    </source>
</reference>
<dbReference type="Proteomes" id="UP000272942">
    <property type="component" value="Unassembled WGS sequence"/>
</dbReference>
<name>A0A183AA39_9TREM</name>
<keyword evidence="6" id="KW-0407">Ion channel</keyword>
<dbReference type="InterPro" id="IPR021134">
    <property type="entry name" value="Bestrophin-like"/>
</dbReference>
<dbReference type="WBParaSite" id="ECPE_0000382901-mRNA-1">
    <property type="protein sequence ID" value="ECPE_0000382901-mRNA-1"/>
    <property type="gene ID" value="ECPE_0000382901"/>
</dbReference>
<evidence type="ECO:0000256" key="4">
    <source>
        <dbReference type="ARBA" id="ARBA00023136"/>
    </source>
</evidence>
<evidence type="ECO:0000313" key="7">
    <source>
        <dbReference type="EMBL" id="VDP70700.1"/>
    </source>
</evidence>
<dbReference type="AlphaFoldDB" id="A0A183AA39"/>
<comment type="subcellular location">
    <subcellularLocation>
        <location evidence="6">Cell membrane</location>
        <topology evidence="6">Multi-pass membrane protein</topology>
    </subcellularLocation>
    <subcellularLocation>
        <location evidence="1">Membrane</location>
    </subcellularLocation>
</comment>
<accession>A0A183AA39</accession>
<evidence type="ECO:0000256" key="5">
    <source>
        <dbReference type="ARBA" id="ARBA00034769"/>
    </source>
</evidence>
<dbReference type="InterPro" id="IPR000615">
    <property type="entry name" value="Bestrophin"/>
</dbReference>
<keyword evidence="6" id="KW-0813">Transport</keyword>
<dbReference type="GO" id="GO:0005886">
    <property type="term" value="C:plasma membrane"/>
    <property type="evidence" value="ECO:0007669"/>
    <property type="project" value="UniProtKB-SubCell"/>
</dbReference>
<feature type="transmembrane region" description="Helical" evidence="6">
    <location>
        <begin position="404"/>
        <end position="429"/>
    </location>
</feature>
<comment type="similarity">
    <text evidence="5 6">Belongs to the anion channel-forming bestrophin (TC 1.A.46) family. Calcium-sensitive chloride channel subfamily.</text>
</comment>
<organism evidence="9">
    <name type="scientific">Echinostoma caproni</name>
    <dbReference type="NCBI Taxonomy" id="27848"/>
    <lineage>
        <taxon>Eukaryota</taxon>
        <taxon>Metazoa</taxon>
        <taxon>Spiralia</taxon>
        <taxon>Lophotrochozoa</taxon>
        <taxon>Platyhelminthes</taxon>
        <taxon>Trematoda</taxon>
        <taxon>Digenea</taxon>
        <taxon>Plagiorchiida</taxon>
        <taxon>Echinostomata</taxon>
        <taxon>Echinostomatoidea</taxon>
        <taxon>Echinostomatidae</taxon>
        <taxon>Echinostoma</taxon>
    </lineage>
</organism>
<evidence type="ECO:0000313" key="8">
    <source>
        <dbReference type="Proteomes" id="UP000272942"/>
    </source>
</evidence>
<evidence type="ECO:0000256" key="2">
    <source>
        <dbReference type="ARBA" id="ARBA00022692"/>
    </source>
</evidence>
<dbReference type="EMBL" id="UZAN01040725">
    <property type="protein sequence ID" value="VDP70700.1"/>
    <property type="molecule type" value="Genomic_DNA"/>
</dbReference>
<proteinExistence type="inferred from homology"/>
<protein>
    <recommendedName>
        <fullName evidence="6">Bestrophin homolog</fullName>
    </recommendedName>
</protein>
<dbReference type="Pfam" id="PF01062">
    <property type="entry name" value="Bestrophin"/>
    <property type="match status" value="2"/>
</dbReference>
<evidence type="ECO:0000256" key="1">
    <source>
        <dbReference type="ARBA" id="ARBA00004370"/>
    </source>
</evidence>
<dbReference type="GO" id="GO:0005254">
    <property type="term" value="F:chloride channel activity"/>
    <property type="evidence" value="ECO:0007669"/>
    <property type="project" value="UniProtKB-KW"/>
</dbReference>
<dbReference type="GO" id="GO:0034707">
    <property type="term" value="C:chloride channel complex"/>
    <property type="evidence" value="ECO:0007669"/>
    <property type="project" value="UniProtKB-KW"/>
</dbReference>
<evidence type="ECO:0000256" key="3">
    <source>
        <dbReference type="ARBA" id="ARBA00022989"/>
    </source>
</evidence>
<keyword evidence="3 6" id="KW-1133">Transmembrane helix</keyword>
<keyword evidence="6" id="KW-0869">Chloride channel</keyword>
<keyword evidence="2 6" id="KW-0812">Transmembrane</keyword>
<dbReference type="OrthoDB" id="201595at2759"/>
<keyword evidence="6" id="KW-0406">Ion transport</keyword>
<sequence>MKRNRLYRSPSNQCARLFLESKLRNSGVSGSTVARKSAIRALVETEKARTAEDMGRIPVYRLHFPATFRNGDVSICELNNRDYQFKLPKCWIFEQVVDYCEHAKRNIPISFLLGFFVSGIVGRWFLIFPCIPWMNRVALDITHLGVELCYLQCIPLEEENDIPYGPNGSQSKENVFGADVDRGAETCVNAKDELSTRKIRITLMRYVNLAWILLLRLMSDQTSKRFSVGNLLPKSMRTHHFYHPWSIGTEDEAEKPPKRFGIHGRRENAQPCPSPCSLPTPSPEGVSFPQFNAFKAADDNQLTETLRAFNNDKSVRRTFGELITEEEINTFQSIASDWYERTKTRYTPEYWVPIQWAQRLTVKALQCEYIPEPKRAYHLLNVRSVTTFVPRCRQLNRFRDQLQYLQIFSSMMVPLAYAQVVTIAVYSYFTCQLFSSQFVERRNGVQHSGIDLYVPVFDFLSYLFLMGWYKVALCVINPFGDDDEDFHIGDILDYNLEVSYRSVYMDDKSFPRTIAIPMQGDEEVIQKSKDQFNRFLDSIDPDLWMEVVEPDSEENRFVQTFRLFA</sequence>